<name>A0A813MQA7_9BILA</name>
<dbReference type="GO" id="GO:0036158">
    <property type="term" value="P:outer dynein arm assembly"/>
    <property type="evidence" value="ECO:0007669"/>
    <property type="project" value="TreeGrafter"/>
</dbReference>
<evidence type="ECO:0000313" key="4">
    <source>
        <dbReference type="EMBL" id="CAF0727620.1"/>
    </source>
</evidence>
<dbReference type="GO" id="GO:0036159">
    <property type="term" value="P:inner dynein arm assembly"/>
    <property type="evidence" value="ECO:0007669"/>
    <property type="project" value="TreeGrafter"/>
</dbReference>
<accession>A0A813MQA7</accession>
<dbReference type="Pfam" id="PF04969">
    <property type="entry name" value="CS"/>
    <property type="match status" value="1"/>
</dbReference>
<dbReference type="SMART" id="SM00028">
    <property type="entry name" value="TPR"/>
    <property type="match status" value="3"/>
</dbReference>
<dbReference type="InterPro" id="IPR052004">
    <property type="entry name" value="Dynein_assembly_factor_4"/>
</dbReference>
<dbReference type="PANTHER" id="PTHR46492:SF1">
    <property type="entry name" value="DYNEIN AXONEMAL ASSEMBLY FACTOR 4"/>
    <property type="match status" value="1"/>
</dbReference>
<dbReference type="SUPFAM" id="SSF48452">
    <property type="entry name" value="TPR-like"/>
    <property type="match status" value="1"/>
</dbReference>
<dbReference type="InterPro" id="IPR008978">
    <property type="entry name" value="HSP20-like_chaperone"/>
</dbReference>
<evidence type="ECO:0000256" key="2">
    <source>
        <dbReference type="SAM" id="Coils"/>
    </source>
</evidence>
<dbReference type="InterPro" id="IPR019734">
    <property type="entry name" value="TPR_rpt"/>
</dbReference>
<dbReference type="PANTHER" id="PTHR46492">
    <property type="entry name" value="DYNEIN ASSEMBLY FACTOR 4, AXONEMAL"/>
    <property type="match status" value="1"/>
</dbReference>
<proteinExistence type="predicted"/>
<feature type="domain" description="CS" evidence="3">
    <location>
        <begin position="3"/>
        <end position="87"/>
    </location>
</feature>
<dbReference type="PROSITE" id="PS50005">
    <property type="entry name" value="TPR"/>
    <property type="match status" value="1"/>
</dbReference>
<feature type="repeat" description="TPR" evidence="1">
    <location>
        <begin position="383"/>
        <end position="416"/>
    </location>
</feature>
<dbReference type="EMBL" id="CAJNOG010000004">
    <property type="protein sequence ID" value="CAF0727620.1"/>
    <property type="molecule type" value="Genomic_DNA"/>
</dbReference>
<dbReference type="InterPro" id="IPR011990">
    <property type="entry name" value="TPR-like_helical_dom_sf"/>
</dbReference>
<evidence type="ECO:0000259" key="3">
    <source>
        <dbReference type="PROSITE" id="PS51203"/>
    </source>
</evidence>
<dbReference type="Gene3D" id="2.60.40.790">
    <property type="match status" value="1"/>
</dbReference>
<dbReference type="Proteomes" id="UP000663845">
    <property type="component" value="Unassembled WGS sequence"/>
</dbReference>
<dbReference type="SUPFAM" id="SSF49764">
    <property type="entry name" value="HSP20-like chaperones"/>
    <property type="match status" value="1"/>
</dbReference>
<organism evidence="4 5">
    <name type="scientific">Adineta steineri</name>
    <dbReference type="NCBI Taxonomy" id="433720"/>
    <lineage>
        <taxon>Eukaryota</taxon>
        <taxon>Metazoa</taxon>
        <taxon>Spiralia</taxon>
        <taxon>Gnathifera</taxon>
        <taxon>Rotifera</taxon>
        <taxon>Eurotatoria</taxon>
        <taxon>Bdelloidea</taxon>
        <taxon>Adinetida</taxon>
        <taxon>Adinetidae</taxon>
        <taxon>Adineta</taxon>
    </lineage>
</organism>
<dbReference type="InterPro" id="IPR007052">
    <property type="entry name" value="CS_dom"/>
</dbReference>
<feature type="coiled-coil region" evidence="2">
    <location>
        <begin position="94"/>
        <end position="133"/>
    </location>
</feature>
<dbReference type="PROSITE" id="PS51203">
    <property type="entry name" value="CS"/>
    <property type="match status" value="1"/>
</dbReference>
<reference evidence="4" key="1">
    <citation type="submission" date="2021-02" db="EMBL/GenBank/DDBJ databases">
        <authorList>
            <person name="Nowell W R."/>
        </authorList>
    </citation>
    <scope>NUCLEOTIDE SEQUENCE</scope>
</reference>
<comment type="caution">
    <text evidence="4">The sequence shown here is derived from an EMBL/GenBank/DDBJ whole genome shotgun (WGS) entry which is preliminary data.</text>
</comment>
<dbReference type="Gene3D" id="1.25.40.10">
    <property type="entry name" value="Tetratricopeptide repeat domain"/>
    <property type="match status" value="1"/>
</dbReference>
<dbReference type="GO" id="GO:0003341">
    <property type="term" value="P:cilium movement"/>
    <property type="evidence" value="ECO:0007669"/>
    <property type="project" value="TreeGrafter"/>
</dbReference>
<protein>
    <recommendedName>
        <fullName evidence="3">CS domain-containing protein</fullName>
    </recommendedName>
</protein>
<dbReference type="AlphaFoldDB" id="A0A813MQA7"/>
<sequence>MPVIIRDINWEETDTNLVLHIPMKGAKATKLDVLSSDQYLKVSFSPYFYEVFLHDLIDDDKSRIIIQDGFVEATLTKQYPRKWNQLSHSQSDDKEAMKIVREDALRQIAEKQKQRHEANASLLNTNKREAVREQMKLEEDERNRIDTIKKNERDKISDEMQQFEDNQKIQRQVAIQNHVHEVQSQKKVDEIEKKKIIFEENTSKENSRINVEPKITAPLRETGRIAVNFTSRVFPTPLRESQTEMEDEWLRKQIDSRQFNTDLQLDLSENEKDIDYLKTKANQFFQQDSRQFNTDLQLDLSENEKDIDYLKTKANQFFQQGNFQSAIGVYSHAIRIFPKVAILYSNRGACHFQVRNMMKCVEDCSRALELLDPPVLDNLPQRIKAHVRRGTAFCELELYAEGLLDYEAALKLSPDDEKIRQDAQRIRNFLEKNQDFS</sequence>
<gene>
    <name evidence="4" type="ORF">JYZ213_LOCUS917</name>
</gene>
<keyword evidence="1" id="KW-0802">TPR repeat</keyword>
<evidence type="ECO:0000313" key="5">
    <source>
        <dbReference type="Proteomes" id="UP000663845"/>
    </source>
</evidence>
<evidence type="ECO:0000256" key="1">
    <source>
        <dbReference type="PROSITE-ProRule" id="PRU00339"/>
    </source>
</evidence>
<keyword evidence="2" id="KW-0175">Coiled coil</keyword>